<dbReference type="KEGG" id="vta:A0996"/>
<evidence type="ECO:0000313" key="2">
    <source>
        <dbReference type="Proteomes" id="UP000235828"/>
    </source>
</evidence>
<protein>
    <submittedName>
        <fullName evidence="1">Uncharacterized protein</fullName>
    </submittedName>
</protein>
<dbReference type="OrthoDB" id="9816185at2"/>
<sequence>MLTGDFDYLITLNESLLPLLSQGDKNWINKTFNYDKKGSVAYQRKISNFFINKRYDLNLNTCYFCNIDYVNAFKDTQDYHHSLDFVKRASIVDLLKIEGVTEIRARKIIEQRPTITNISDLNIPENVKDNLDKVALKKSHSHFTLDHVLDKKKYPLFSLSLYNFVPSCYSCNCKFKKNEDILNGTSLSSLSPTSNLFDIDYSSRFKVLFYNGKNILNIKKPSDFIIGYETDCENIKNYLDIFKIIGRYSFHKREIISLLDNKKRYSESRLNEIAKSLNITSTDVRKDIFGKELFEGNLEDKSLTKFKRDIARHIGVKGVKGVK</sequence>
<dbReference type="AlphaFoldDB" id="A0A2N8ZAN5"/>
<gene>
    <name evidence="1" type="ORF">VTAP4600_A0996</name>
</gene>
<dbReference type="EMBL" id="LT960611">
    <property type="protein sequence ID" value="SON48975.1"/>
    <property type="molecule type" value="Genomic_DNA"/>
</dbReference>
<proteinExistence type="predicted"/>
<organism evidence="1 2">
    <name type="scientific">Vibrio tapetis subsp. tapetis</name>
    <dbReference type="NCBI Taxonomy" id="1671868"/>
    <lineage>
        <taxon>Bacteria</taxon>
        <taxon>Pseudomonadati</taxon>
        <taxon>Pseudomonadota</taxon>
        <taxon>Gammaproteobacteria</taxon>
        <taxon>Vibrionales</taxon>
        <taxon>Vibrionaceae</taxon>
        <taxon>Vibrio</taxon>
    </lineage>
</organism>
<keyword evidence="2" id="KW-1185">Reference proteome</keyword>
<accession>A0A2N8ZAN5</accession>
<evidence type="ECO:0000313" key="1">
    <source>
        <dbReference type="EMBL" id="SON48975.1"/>
    </source>
</evidence>
<dbReference type="Proteomes" id="UP000235828">
    <property type="component" value="Chromosome A"/>
</dbReference>
<name>A0A2N8ZAN5_9VIBR</name>
<reference evidence="1 2" key="1">
    <citation type="submission" date="2017-10" db="EMBL/GenBank/DDBJ databases">
        <authorList>
            <person name="Banno H."/>
            <person name="Chua N.-H."/>
        </authorList>
    </citation>
    <scope>NUCLEOTIDE SEQUENCE [LARGE SCALE GENOMIC DNA]</scope>
    <source>
        <strain evidence="1">Vibrio tapetis CECT4600</strain>
    </source>
</reference>
<dbReference type="RefSeq" id="WP_145958554.1">
    <property type="nucleotide sequence ID" value="NZ_LT960611.1"/>
</dbReference>